<dbReference type="Pfam" id="PF00293">
    <property type="entry name" value="NUDIX"/>
    <property type="match status" value="1"/>
</dbReference>
<protein>
    <submittedName>
        <fullName evidence="4">NUDIX domain-containing protein</fullName>
    </submittedName>
</protein>
<dbReference type="SUPFAM" id="SSF55811">
    <property type="entry name" value="Nudix"/>
    <property type="match status" value="1"/>
</dbReference>
<dbReference type="PANTHER" id="PTHR43046">
    <property type="entry name" value="GDP-MANNOSE MANNOSYL HYDROLASE"/>
    <property type="match status" value="1"/>
</dbReference>
<dbReference type="InterPro" id="IPR000086">
    <property type="entry name" value="NUDIX_hydrolase_dom"/>
</dbReference>
<evidence type="ECO:0000256" key="2">
    <source>
        <dbReference type="ARBA" id="ARBA00022801"/>
    </source>
</evidence>
<dbReference type="RefSeq" id="WP_229961057.1">
    <property type="nucleotide sequence ID" value="NZ_JAJJWI010000010.1"/>
</dbReference>
<sequence>MNNLNPNAAGYAHKLRVRVCGICIKNNKLLLVQHQQTVNNTAFWAPPGGGLNYGESIKDCLKREFLEETRLEIDVSRFLFLNEFMEEPLHAVEMFFEVRTKGERVATGFDPELPPDNQLIEHVQYLTLDEIRKIERQNKHHILHHLFSLDDLLGLDNNFLP</sequence>
<dbReference type="Proteomes" id="UP001597369">
    <property type="component" value="Unassembled WGS sequence"/>
</dbReference>
<dbReference type="InterPro" id="IPR020084">
    <property type="entry name" value="NUDIX_hydrolase_CS"/>
</dbReference>
<evidence type="ECO:0000256" key="1">
    <source>
        <dbReference type="ARBA" id="ARBA00001946"/>
    </source>
</evidence>
<keyword evidence="2" id="KW-0378">Hydrolase</keyword>
<dbReference type="PROSITE" id="PS00893">
    <property type="entry name" value="NUDIX_BOX"/>
    <property type="match status" value="1"/>
</dbReference>
<keyword evidence="5" id="KW-1185">Reference proteome</keyword>
<dbReference type="InterPro" id="IPR015797">
    <property type="entry name" value="NUDIX_hydrolase-like_dom_sf"/>
</dbReference>
<comment type="cofactor">
    <cofactor evidence="1">
        <name>Mg(2+)</name>
        <dbReference type="ChEBI" id="CHEBI:18420"/>
    </cofactor>
</comment>
<proteinExistence type="predicted"/>
<dbReference type="PANTHER" id="PTHR43046:SF14">
    <property type="entry name" value="MUTT_NUDIX FAMILY PROTEIN"/>
    <property type="match status" value="1"/>
</dbReference>
<comment type="caution">
    <text evidence="4">The sequence shown here is derived from an EMBL/GenBank/DDBJ whole genome shotgun (WGS) entry which is preliminary data.</text>
</comment>
<evidence type="ECO:0000313" key="5">
    <source>
        <dbReference type="Proteomes" id="UP001597369"/>
    </source>
</evidence>
<evidence type="ECO:0000313" key="4">
    <source>
        <dbReference type="EMBL" id="MFD2066236.1"/>
    </source>
</evidence>
<organism evidence="4 5">
    <name type="scientific">Pontibacter silvestris</name>
    <dbReference type="NCBI Taxonomy" id="2305183"/>
    <lineage>
        <taxon>Bacteria</taxon>
        <taxon>Pseudomonadati</taxon>
        <taxon>Bacteroidota</taxon>
        <taxon>Cytophagia</taxon>
        <taxon>Cytophagales</taxon>
        <taxon>Hymenobacteraceae</taxon>
        <taxon>Pontibacter</taxon>
    </lineage>
</organism>
<name>A0ABW4WV54_9BACT</name>
<reference evidence="5" key="1">
    <citation type="journal article" date="2019" name="Int. J. Syst. Evol. Microbiol.">
        <title>The Global Catalogue of Microorganisms (GCM) 10K type strain sequencing project: providing services to taxonomists for standard genome sequencing and annotation.</title>
        <authorList>
            <consortium name="The Broad Institute Genomics Platform"/>
            <consortium name="The Broad Institute Genome Sequencing Center for Infectious Disease"/>
            <person name="Wu L."/>
            <person name="Ma J."/>
        </authorList>
    </citation>
    <scope>NUCLEOTIDE SEQUENCE [LARGE SCALE GENOMIC DNA]</scope>
    <source>
        <strain evidence="5">JCM 16545</strain>
    </source>
</reference>
<dbReference type="Gene3D" id="3.90.79.10">
    <property type="entry name" value="Nucleoside Triphosphate Pyrophosphohydrolase"/>
    <property type="match status" value="1"/>
</dbReference>
<dbReference type="EMBL" id="JBHUHV010000018">
    <property type="protein sequence ID" value="MFD2066236.1"/>
    <property type="molecule type" value="Genomic_DNA"/>
</dbReference>
<accession>A0ABW4WV54</accession>
<feature type="domain" description="Nudix hydrolase" evidence="3">
    <location>
        <begin position="15"/>
        <end position="148"/>
    </location>
</feature>
<gene>
    <name evidence="4" type="ORF">ACFSKU_05025</name>
</gene>
<dbReference type="PROSITE" id="PS51462">
    <property type="entry name" value="NUDIX"/>
    <property type="match status" value="1"/>
</dbReference>
<evidence type="ECO:0000259" key="3">
    <source>
        <dbReference type="PROSITE" id="PS51462"/>
    </source>
</evidence>